<protein>
    <submittedName>
        <fullName evidence="4">Lipopolysaccharide/colanic/teichoic acid biosynthesis glycosyltransferase</fullName>
    </submittedName>
</protein>
<comment type="caution">
    <text evidence="4">The sequence shown here is derived from an EMBL/GenBank/DDBJ whole genome shotgun (WGS) entry which is preliminary data.</text>
</comment>
<evidence type="ECO:0000313" key="4">
    <source>
        <dbReference type="EMBL" id="MBB6364081.1"/>
    </source>
</evidence>
<sequence length="213" mass="24673">MYKNYLKSIMDIFFGFIIFILLSPILLLLSFFVFFSMGNPIFFKQERIGKNNIPFIMYKFRTMREPKEGENRLLSDADRVTKVGAFLRKTSLDELPEIMNVIKGEMSLVGPRPLLDLHLQLFDEKQLKRHNVKPGMTGLAQVMGRQFLSFTQRTDLDVKYVENLSLWLDIKIIFKTILVVLGAGGIKTGQKFEEVDDVGLKDLIEKKQKESEK</sequence>
<dbReference type="Proteomes" id="UP000548425">
    <property type="component" value="Unassembled WGS sequence"/>
</dbReference>
<gene>
    <name evidence="4" type="ORF">HNP34_002224</name>
</gene>
<dbReference type="PANTHER" id="PTHR30576">
    <property type="entry name" value="COLANIC BIOSYNTHESIS UDP-GLUCOSE LIPID CARRIER TRANSFERASE"/>
    <property type="match status" value="1"/>
</dbReference>
<evidence type="ECO:0000256" key="2">
    <source>
        <dbReference type="SAM" id="Phobius"/>
    </source>
</evidence>
<dbReference type="Pfam" id="PF02397">
    <property type="entry name" value="Bac_transf"/>
    <property type="match status" value="1"/>
</dbReference>
<dbReference type="AlphaFoldDB" id="A0AAW3VHZ8"/>
<proteinExistence type="inferred from homology"/>
<dbReference type="InterPro" id="IPR003362">
    <property type="entry name" value="Bact_transf"/>
</dbReference>
<feature type="domain" description="Bacterial sugar transferase" evidence="3">
    <location>
        <begin position="7"/>
        <end position="181"/>
    </location>
</feature>
<reference evidence="4 5" key="1">
    <citation type="submission" date="2020-08" db="EMBL/GenBank/DDBJ databases">
        <title>Functional genomics of gut bacteria from endangered species of beetles.</title>
        <authorList>
            <person name="Carlos-Shanley C."/>
        </authorList>
    </citation>
    <scope>NUCLEOTIDE SEQUENCE [LARGE SCALE GENOMIC DNA]</scope>
    <source>
        <strain evidence="4 5">S00127</strain>
    </source>
</reference>
<comment type="similarity">
    <text evidence="1">Belongs to the bacterial sugar transferase family.</text>
</comment>
<evidence type="ECO:0000313" key="5">
    <source>
        <dbReference type="Proteomes" id="UP000548425"/>
    </source>
</evidence>
<organism evidence="4 5">
    <name type="scientific">Acinetobacter lwoffii</name>
    <dbReference type="NCBI Taxonomy" id="28090"/>
    <lineage>
        <taxon>Bacteria</taxon>
        <taxon>Pseudomonadati</taxon>
        <taxon>Pseudomonadota</taxon>
        <taxon>Gammaproteobacteria</taxon>
        <taxon>Moraxellales</taxon>
        <taxon>Moraxellaceae</taxon>
        <taxon>Acinetobacter</taxon>
    </lineage>
</organism>
<evidence type="ECO:0000259" key="3">
    <source>
        <dbReference type="Pfam" id="PF02397"/>
    </source>
</evidence>
<feature type="transmembrane region" description="Helical" evidence="2">
    <location>
        <begin position="12"/>
        <end position="35"/>
    </location>
</feature>
<keyword evidence="2" id="KW-0812">Transmembrane</keyword>
<dbReference type="RefSeq" id="WP_184413346.1">
    <property type="nucleotide sequence ID" value="NZ_JACHLA010000013.1"/>
</dbReference>
<dbReference type="GO" id="GO:0016780">
    <property type="term" value="F:phosphotransferase activity, for other substituted phosphate groups"/>
    <property type="evidence" value="ECO:0007669"/>
    <property type="project" value="TreeGrafter"/>
</dbReference>
<accession>A0AAW3VHZ8</accession>
<dbReference type="EMBL" id="JACHLA010000013">
    <property type="protein sequence ID" value="MBB6364081.1"/>
    <property type="molecule type" value="Genomic_DNA"/>
</dbReference>
<evidence type="ECO:0000256" key="1">
    <source>
        <dbReference type="ARBA" id="ARBA00006464"/>
    </source>
</evidence>
<keyword evidence="2" id="KW-0472">Membrane</keyword>
<keyword evidence="2" id="KW-1133">Transmembrane helix</keyword>
<name>A0AAW3VHZ8_ACILW</name>
<dbReference type="PANTHER" id="PTHR30576:SF8">
    <property type="entry name" value="UNDECAPRENYL-PHOSPHATE GALACTOSE PHOSPHOTRANSFERASE"/>
    <property type="match status" value="1"/>
</dbReference>